<dbReference type="GeneTree" id="ENSGT00390000001618"/>
<organism evidence="1 2">
    <name type="scientific">Equus caballus</name>
    <name type="common">Horse</name>
    <dbReference type="NCBI Taxonomy" id="9796"/>
    <lineage>
        <taxon>Eukaryota</taxon>
        <taxon>Metazoa</taxon>
        <taxon>Chordata</taxon>
        <taxon>Craniata</taxon>
        <taxon>Vertebrata</taxon>
        <taxon>Euteleostomi</taxon>
        <taxon>Mammalia</taxon>
        <taxon>Eutheria</taxon>
        <taxon>Laurasiatheria</taxon>
        <taxon>Perissodactyla</taxon>
        <taxon>Equidae</taxon>
        <taxon>Equus</taxon>
    </lineage>
</organism>
<protein>
    <submittedName>
        <fullName evidence="1">Uncharacterized protein</fullName>
    </submittedName>
</protein>
<dbReference type="Proteomes" id="UP000002281">
    <property type="component" value="Chromosome 22"/>
</dbReference>
<dbReference type="STRING" id="9796.ENSECAP00000031334"/>
<name>A0A3Q2HB87_HORSE</name>
<dbReference type="OMA" id="CQVTTIV"/>
<reference evidence="1" key="2">
    <citation type="submission" date="2025-08" db="UniProtKB">
        <authorList>
            <consortium name="Ensembl"/>
        </authorList>
    </citation>
    <scope>IDENTIFICATION</scope>
    <source>
        <strain evidence="1">Thoroughbred</strain>
    </source>
</reference>
<evidence type="ECO:0000313" key="1">
    <source>
        <dbReference type="Ensembl" id="ENSECAP00000031334.1"/>
    </source>
</evidence>
<evidence type="ECO:0000313" key="2">
    <source>
        <dbReference type="Proteomes" id="UP000002281"/>
    </source>
</evidence>
<reference evidence="1 2" key="1">
    <citation type="journal article" date="2009" name="Science">
        <title>Genome sequence, comparative analysis, and population genetics of the domestic horse.</title>
        <authorList>
            <consortium name="Broad Institute Genome Sequencing Platform"/>
            <consortium name="Broad Institute Whole Genome Assembly Team"/>
            <person name="Wade C.M."/>
            <person name="Giulotto E."/>
            <person name="Sigurdsson S."/>
            <person name="Zoli M."/>
            <person name="Gnerre S."/>
            <person name="Imsland F."/>
            <person name="Lear T.L."/>
            <person name="Adelson D.L."/>
            <person name="Bailey E."/>
            <person name="Bellone R.R."/>
            <person name="Bloecker H."/>
            <person name="Distl O."/>
            <person name="Edgar R.C."/>
            <person name="Garber M."/>
            <person name="Leeb T."/>
            <person name="Mauceli E."/>
            <person name="MacLeod J.N."/>
            <person name="Penedo M.C.T."/>
            <person name="Raison J.M."/>
            <person name="Sharpe T."/>
            <person name="Vogel J."/>
            <person name="Andersson L."/>
            <person name="Antczak D.F."/>
            <person name="Biagi T."/>
            <person name="Binns M.M."/>
            <person name="Chowdhary B.P."/>
            <person name="Coleman S.J."/>
            <person name="Della Valle G."/>
            <person name="Fryc S."/>
            <person name="Guerin G."/>
            <person name="Hasegawa T."/>
            <person name="Hill E.W."/>
            <person name="Jurka J."/>
            <person name="Kiialainen A."/>
            <person name="Lindgren G."/>
            <person name="Liu J."/>
            <person name="Magnani E."/>
            <person name="Mickelson J.R."/>
            <person name="Murray J."/>
            <person name="Nergadze S.G."/>
            <person name="Onofrio R."/>
            <person name="Pedroni S."/>
            <person name="Piras M.F."/>
            <person name="Raudsepp T."/>
            <person name="Rocchi M."/>
            <person name="Roeed K.H."/>
            <person name="Ryder O.A."/>
            <person name="Searle S."/>
            <person name="Skow L."/>
            <person name="Swinburne J.E."/>
            <person name="Syvaenen A.C."/>
            <person name="Tozaki T."/>
            <person name="Valberg S.J."/>
            <person name="Vaudin M."/>
            <person name="White J.R."/>
            <person name="Zody M.C."/>
            <person name="Lander E.S."/>
            <person name="Lindblad-Toh K."/>
        </authorList>
    </citation>
    <scope>NUCLEOTIDE SEQUENCE [LARGE SCALE GENOMIC DNA]</scope>
    <source>
        <strain evidence="1 2">Thoroughbred</strain>
    </source>
</reference>
<accession>A0A3Q2HB87</accession>
<dbReference type="PaxDb" id="9796-ENSECAP00000031334"/>
<keyword evidence="2" id="KW-1185">Reference proteome</keyword>
<dbReference type="Bgee" id="ENSECAG00000037718">
    <property type="expression patterns" value="Expressed in oviduct epithelium and 6 other cell types or tissues"/>
</dbReference>
<dbReference type="AlphaFoldDB" id="A0A3Q2HB87"/>
<sequence>MLLTRFEQKNGHLSQVEMFAFMCHISTKIPPHDSVPGGVVLIVRLLLNMGQNVLLYAMFLKHLSSTPYQVLLHLLCHVGIFYHSLSSYLRAKVWLSWASWGK</sequence>
<proteinExistence type="predicted"/>
<reference evidence="1" key="3">
    <citation type="submission" date="2025-09" db="UniProtKB">
        <authorList>
            <consortium name="Ensembl"/>
        </authorList>
    </citation>
    <scope>IDENTIFICATION</scope>
    <source>
        <strain evidence="1">Thoroughbred</strain>
    </source>
</reference>
<dbReference type="InParanoid" id="A0A3Q2HB87"/>
<dbReference type="PANTHER" id="PTHR48424">
    <property type="entry name" value="DYNEIN LIGHT CHAIN-RELATED"/>
    <property type="match status" value="1"/>
</dbReference>
<dbReference type="Ensembl" id="ENSECAT00000065168.1">
    <property type="protein sequence ID" value="ENSECAP00000031334.1"/>
    <property type="gene ID" value="ENSECAG00000037718.1"/>
</dbReference>
<dbReference type="PANTHER" id="PTHR48424:SF3">
    <property type="entry name" value="DYNEIN LIGHT CHAIN-RELATED"/>
    <property type="match status" value="1"/>
</dbReference>